<dbReference type="Proteomes" id="UP000236754">
    <property type="component" value="Unassembled WGS sequence"/>
</dbReference>
<evidence type="ECO:0000313" key="2">
    <source>
        <dbReference type="Proteomes" id="UP000236754"/>
    </source>
</evidence>
<dbReference type="SUPFAM" id="SSF48371">
    <property type="entry name" value="ARM repeat"/>
    <property type="match status" value="1"/>
</dbReference>
<dbReference type="AlphaFoldDB" id="A0A1H6DFW9"/>
<accession>A0A1H6DFW9</accession>
<evidence type="ECO:0008006" key="3">
    <source>
        <dbReference type="Google" id="ProtNLM"/>
    </source>
</evidence>
<organism evidence="1 2">
    <name type="scientific">Actinacidiphila yanglinensis</name>
    <dbReference type="NCBI Taxonomy" id="310779"/>
    <lineage>
        <taxon>Bacteria</taxon>
        <taxon>Bacillati</taxon>
        <taxon>Actinomycetota</taxon>
        <taxon>Actinomycetes</taxon>
        <taxon>Kitasatosporales</taxon>
        <taxon>Streptomycetaceae</taxon>
        <taxon>Actinacidiphila</taxon>
    </lineage>
</organism>
<dbReference type="RefSeq" id="WP_235032406.1">
    <property type="nucleotide sequence ID" value="NZ_FNVU01000015.1"/>
</dbReference>
<evidence type="ECO:0000313" key="1">
    <source>
        <dbReference type="EMBL" id="SEG84278.1"/>
    </source>
</evidence>
<dbReference type="InterPro" id="IPR011989">
    <property type="entry name" value="ARM-like"/>
</dbReference>
<dbReference type="InterPro" id="IPR016024">
    <property type="entry name" value="ARM-type_fold"/>
</dbReference>
<dbReference type="EMBL" id="FNVU01000015">
    <property type="protein sequence ID" value="SEG84278.1"/>
    <property type="molecule type" value="Genomic_DNA"/>
</dbReference>
<keyword evidence="2" id="KW-1185">Reference proteome</keyword>
<dbReference type="Gene3D" id="1.25.10.10">
    <property type="entry name" value="Leucine-rich Repeat Variant"/>
    <property type="match status" value="2"/>
</dbReference>
<sequence length="495" mass="53787">MPSSPLAEMWLRGVAANPAAPSEVLLRLLAPAAGPARKILCEERGLPPDVIDAVIAHPERAVRRGLARNRHVSPGQRGRLVNDPDAFVRNALASGPRPRVGRVDALPDDVLEILLTRQDDAGHGQLLTADEIRQELEVSGQISQAFRCAMPEHENPELRRRAAGLWLWLTPLQRDALLADPVPAVREAARVHSRVLDPEAMEADLPERDCHGRSIILVNYAVSRSVAEACLASGRDLWSLAHNRHTPADVVARLARDPDPVVRQRVAGRADLDPSVLAELANDPEDAVRTRALVHPLPRTWAQRDAIDQVIGRTAEVIGPIAERRTTDTDWYAACAASAHPLLRRVAATCSRLPEELVNRLADDPDPEVRHLLAYHHPCAPPETILDAFLATPRQRPHLLALPGFPRTGLQLFLDHEDPEVRALAAADSTWDQPPVRLLTDPEASVRGAAAANPLLPPDQVSALLAVPDTAEGAAANPILPAERLHELLTASGLT</sequence>
<name>A0A1H6DFW9_9ACTN</name>
<reference evidence="1 2" key="1">
    <citation type="submission" date="2016-10" db="EMBL/GenBank/DDBJ databases">
        <authorList>
            <person name="de Groot N.N."/>
        </authorList>
    </citation>
    <scope>NUCLEOTIDE SEQUENCE [LARGE SCALE GENOMIC DNA]</scope>
    <source>
        <strain evidence="1 2">CGMCC 4.2023</strain>
    </source>
</reference>
<gene>
    <name evidence="1" type="ORF">SAMN05216223_11541</name>
</gene>
<protein>
    <recommendedName>
        <fullName evidence="3">Leucine rich repeat variant</fullName>
    </recommendedName>
</protein>
<proteinExistence type="predicted"/>